<dbReference type="AlphaFoldDB" id="A0A226EMD4"/>
<gene>
    <name evidence="7" type="ORF">Fcan01_07325</name>
</gene>
<dbReference type="GO" id="GO:0005507">
    <property type="term" value="F:copper ion binding"/>
    <property type="evidence" value="ECO:0007669"/>
    <property type="project" value="InterPro"/>
</dbReference>
<dbReference type="PANTHER" id="PTHR10680:SF14">
    <property type="entry name" value="PEPTIDYL-GLYCINE ALPHA-AMIDATING MONOOXYGENASE"/>
    <property type="match status" value="1"/>
</dbReference>
<dbReference type="PANTHER" id="PTHR10680">
    <property type="entry name" value="PEPTIDYL-GLYCINE ALPHA-AMIDATING MONOOXYGENASE"/>
    <property type="match status" value="1"/>
</dbReference>
<feature type="domain" description="Copper type II ascorbate-dependent monooxygenase N-terminal" evidence="5">
    <location>
        <begin position="54"/>
        <end position="177"/>
    </location>
</feature>
<proteinExistence type="predicted"/>
<keyword evidence="2" id="KW-1015">Disulfide bond</keyword>
<evidence type="ECO:0000256" key="3">
    <source>
        <dbReference type="ARBA" id="ARBA00023180"/>
    </source>
</evidence>
<feature type="chain" id="PRO_5012375455" evidence="4">
    <location>
        <begin position="35"/>
        <end position="421"/>
    </location>
</feature>
<evidence type="ECO:0000256" key="4">
    <source>
        <dbReference type="SAM" id="SignalP"/>
    </source>
</evidence>
<dbReference type="InterPro" id="IPR008977">
    <property type="entry name" value="PHM/PNGase_F_dom_sf"/>
</dbReference>
<reference evidence="7 8" key="1">
    <citation type="submission" date="2015-12" db="EMBL/GenBank/DDBJ databases">
        <title>The genome of Folsomia candida.</title>
        <authorList>
            <person name="Faddeeva A."/>
            <person name="Derks M.F."/>
            <person name="Anvar Y."/>
            <person name="Smit S."/>
            <person name="Van Straalen N."/>
            <person name="Roelofs D."/>
        </authorList>
    </citation>
    <scope>NUCLEOTIDE SEQUENCE [LARGE SCALE GENOMIC DNA]</scope>
    <source>
        <strain evidence="7 8">VU population</strain>
        <tissue evidence="7">Whole body</tissue>
    </source>
</reference>
<comment type="caution">
    <text evidence="7">The sequence shown here is derived from an EMBL/GenBank/DDBJ whole genome shotgun (WGS) entry which is preliminary data.</text>
</comment>
<dbReference type="InterPro" id="IPR036939">
    <property type="entry name" value="Cu2_ascorb_mOase_N_sf"/>
</dbReference>
<keyword evidence="1 4" id="KW-0732">Signal</keyword>
<keyword evidence="8" id="KW-1185">Reference proteome</keyword>
<dbReference type="EMBL" id="LNIX01000003">
    <property type="protein sequence ID" value="OXA58845.1"/>
    <property type="molecule type" value="Genomic_DNA"/>
</dbReference>
<dbReference type="InterPro" id="IPR024548">
    <property type="entry name" value="Cu2_monoox_C"/>
</dbReference>
<dbReference type="Gene3D" id="2.60.120.230">
    <property type="match status" value="1"/>
</dbReference>
<evidence type="ECO:0000256" key="2">
    <source>
        <dbReference type="ARBA" id="ARBA00023157"/>
    </source>
</evidence>
<dbReference type="Proteomes" id="UP000198287">
    <property type="component" value="Unassembled WGS sequence"/>
</dbReference>
<protein>
    <submittedName>
        <fullName evidence="7">Peptidyl-glycine alpha-amidating monooxygenase B</fullName>
    </submittedName>
</protein>
<evidence type="ECO:0000259" key="5">
    <source>
        <dbReference type="Pfam" id="PF01082"/>
    </source>
</evidence>
<keyword evidence="7" id="KW-0560">Oxidoreductase</keyword>
<feature type="signal peptide" evidence="4">
    <location>
        <begin position="1"/>
        <end position="34"/>
    </location>
</feature>
<evidence type="ECO:0000256" key="1">
    <source>
        <dbReference type="ARBA" id="ARBA00022729"/>
    </source>
</evidence>
<dbReference type="InterPro" id="IPR000323">
    <property type="entry name" value="Cu2_ascorb_mOase_N"/>
</dbReference>
<dbReference type="SUPFAM" id="SSF49742">
    <property type="entry name" value="PHM/PNGase F"/>
    <property type="match status" value="2"/>
</dbReference>
<accession>A0A226EMD4</accession>
<keyword evidence="7" id="KW-0503">Monooxygenase</keyword>
<dbReference type="Pfam" id="PF03712">
    <property type="entry name" value="Cu2_monoox_C"/>
    <property type="match status" value="1"/>
</dbReference>
<feature type="domain" description="Copper type II ascorbate-dependent monooxygenase C-terminal" evidence="6">
    <location>
        <begin position="222"/>
        <end position="356"/>
    </location>
</feature>
<evidence type="ECO:0000313" key="8">
    <source>
        <dbReference type="Proteomes" id="UP000198287"/>
    </source>
</evidence>
<evidence type="ECO:0000313" key="7">
    <source>
        <dbReference type="EMBL" id="OXA58845.1"/>
    </source>
</evidence>
<dbReference type="GO" id="GO:0016715">
    <property type="term" value="F:oxidoreductase activity, acting on paired donors, with incorporation or reduction of molecular oxygen, reduced ascorbate as one donor, and incorporation of one atom of oxygen"/>
    <property type="evidence" value="ECO:0007669"/>
    <property type="project" value="InterPro"/>
</dbReference>
<keyword evidence="3" id="KW-0325">Glycoprotein</keyword>
<evidence type="ECO:0000259" key="6">
    <source>
        <dbReference type="Pfam" id="PF03712"/>
    </source>
</evidence>
<organism evidence="7 8">
    <name type="scientific">Folsomia candida</name>
    <name type="common">Springtail</name>
    <dbReference type="NCBI Taxonomy" id="158441"/>
    <lineage>
        <taxon>Eukaryota</taxon>
        <taxon>Metazoa</taxon>
        <taxon>Ecdysozoa</taxon>
        <taxon>Arthropoda</taxon>
        <taxon>Hexapoda</taxon>
        <taxon>Collembola</taxon>
        <taxon>Entomobryomorpha</taxon>
        <taxon>Isotomoidea</taxon>
        <taxon>Isotomidae</taxon>
        <taxon>Proisotominae</taxon>
        <taxon>Folsomia</taxon>
    </lineage>
</organism>
<dbReference type="Pfam" id="PF01082">
    <property type="entry name" value="Cu2_monooxygen"/>
    <property type="match status" value="1"/>
</dbReference>
<dbReference type="Gene3D" id="2.60.120.310">
    <property type="entry name" value="Copper type II, ascorbate-dependent monooxygenase, N-terminal domain"/>
    <property type="match status" value="1"/>
</dbReference>
<dbReference type="InterPro" id="IPR014784">
    <property type="entry name" value="Cu2_ascorb_mOase-like_C"/>
</dbReference>
<dbReference type="OMA" id="HTHETEL"/>
<dbReference type="OrthoDB" id="10018185at2759"/>
<sequence length="421" mass="48018">MFCIAPSFPTLLMLFTTPALLFLISLFISRSSTAEDPQRKQRHLFRISVPDTARINPQGEEYVCTVQRLNLTTEKAIYLEEFVYSFANHGSAHHFLLYGCKSVGRYALENQYWPCNARGKGNLCLERKHIPLGIPQQNSRRDPKFDEPAKFPENVAYGIGPRFEINYLMLEVHFMAERKEGQFHMNGTDLADEISDTPFVDQGRHDNLGLVAHGSTKRPKYLAGMMVMAGVGFKIPRGQKNFSVNINCQPDLSLPIFPYAYWVHTHELGKVVSGYKVNKTNGKFTEFARWIHHRPQPVILDLELSKSVLAIHPGDYVASKCNYDSTTAKTDVHWGPRHKFDEMCNLFLFYFTLSTNPKDLSIPCVNEKSSEISKRFPADASTLPQQVDNSSILLKNQENISANPICNLYRHYRIKNCPFTS</sequence>
<name>A0A226EMD4_FOLCA</name>